<sequence>MFDSDTGNAPFYSWREYLAEVFERDWTAVSRSYVNLSLIDELLAAYRELISYCPEERALFHGDFG</sequence>
<dbReference type="Proteomes" id="UP001199644">
    <property type="component" value="Unassembled WGS sequence"/>
</dbReference>
<name>A0AAW5ELP3_CAMJU</name>
<dbReference type="AlphaFoldDB" id="A0AAW5ELP3"/>
<protein>
    <submittedName>
        <fullName evidence="1">Hydrogenase expression protein HypA</fullName>
    </submittedName>
</protein>
<gene>
    <name evidence="1" type="ORF">LZC39_14205</name>
</gene>
<evidence type="ECO:0000313" key="1">
    <source>
        <dbReference type="EMBL" id="MCH3853242.1"/>
    </source>
</evidence>
<comment type="caution">
    <text evidence="1">The sequence shown here is derived from an EMBL/GenBank/DDBJ whole genome shotgun (WGS) entry which is preliminary data.</text>
</comment>
<proteinExistence type="predicted"/>
<organism evidence="1 2">
    <name type="scientific">Campylobacter jejuni</name>
    <dbReference type="NCBI Taxonomy" id="197"/>
    <lineage>
        <taxon>Bacteria</taxon>
        <taxon>Pseudomonadati</taxon>
        <taxon>Campylobacterota</taxon>
        <taxon>Epsilonproteobacteria</taxon>
        <taxon>Campylobacterales</taxon>
        <taxon>Campylobacteraceae</taxon>
        <taxon>Campylobacter</taxon>
    </lineage>
</organism>
<evidence type="ECO:0000313" key="2">
    <source>
        <dbReference type="Proteomes" id="UP001199644"/>
    </source>
</evidence>
<dbReference type="EMBL" id="JAJUOL010000785">
    <property type="protein sequence ID" value="MCH3853242.1"/>
    <property type="molecule type" value="Genomic_DNA"/>
</dbReference>
<reference evidence="1" key="1">
    <citation type="submission" date="2021-12" db="EMBL/GenBank/DDBJ databases">
        <title>Prevalence of phenicol resistance gene fexA in Campylobacter isolated from poultry supply chain.</title>
        <authorList>
            <person name="Tang B."/>
            <person name="Zheng X."/>
            <person name="Lin J."/>
            <person name="Lin R."/>
            <person name="Yang H."/>
            <person name="Shen Z."/>
            <person name="Xia F."/>
        </authorList>
    </citation>
    <scope>NUCLEOTIDE SEQUENCE</scope>
    <source>
        <strain evidence="1">CJHN2011004</strain>
    </source>
</reference>
<accession>A0AAW5ELP3</accession>
<dbReference type="Gene3D" id="3.90.1200.10">
    <property type="match status" value="1"/>
</dbReference>
<feature type="non-terminal residue" evidence="1">
    <location>
        <position position="65"/>
    </location>
</feature>